<keyword evidence="2" id="KW-0812">Transmembrane</keyword>
<protein>
    <submittedName>
        <fullName evidence="4">Prepilin-type N-terminal cleavage/methylation domain</fullName>
    </submittedName>
</protein>
<dbReference type="HOGENOM" id="CLU_041661_1_1_0"/>
<dbReference type="Pfam" id="PF07963">
    <property type="entry name" value="N_methyl"/>
    <property type="match status" value="1"/>
</dbReference>
<name>S0EYZ0_CHTCT</name>
<reference evidence="5" key="1">
    <citation type="submission" date="2013-03" db="EMBL/GenBank/DDBJ databases">
        <title>Genome sequence of Chthonomonas calidirosea, the first sequenced genome from the Armatimonadetes phylum (formally candidate division OP10).</title>
        <authorList>
            <person name="Lee K.C.Y."/>
            <person name="Morgan X.C."/>
            <person name="Dunfield P.F."/>
            <person name="Tamas I."/>
            <person name="Houghton K.M."/>
            <person name="Vyssotski M."/>
            <person name="Ryan J.L.J."/>
            <person name="Lagutin K."/>
            <person name="McDonald I.R."/>
            <person name="Stott M.B."/>
        </authorList>
    </citation>
    <scope>NUCLEOTIDE SEQUENCE [LARGE SCALE GENOMIC DNA]</scope>
    <source>
        <strain evidence="5">DSM 23976 / ICMP 18418 / T49</strain>
    </source>
</reference>
<dbReference type="GO" id="GO:0015627">
    <property type="term" value="C:type II protein secretion system complex"/>
    <property type="evidence" value="ECO:0007669"/>
    <property type="project" value="InterPro"/>
</dbReference>
<dbReference type="SUPFAM" id="SSF54523">
    <property type="entry name" value="Pili subunits"/>
    <property type="match status" value="1"/>
</dbReference>
<evidence type="ECO:0000256" key="2">
    <source>
        <dbReference type="SAM" id="Phobius"/>
    </source>
</evidence>
<dbReference type="KEGG" id="ccz:CCALI_02020"/>
<dbReference type="InterPro" id="IPR012902">
    <property type="entry name" value="N_methyl_site"/>
</dbReference>
<evidence type="ECO:0000313" key="5">
    <source>
        <dbReference type="Proteomes" id="UP000014227"/>
    </source>
</evidence>
<feature type="domain" description="DUF1559" evidence="3">
    <location>
        <begin position="33"/>
        <end position="101"/>
    </location>
</feature>
<keyword evidence="2" id="KW-0472">Membrane</keyword>
<keyword evidence="1" id="KW-0488">Methylation</keyword>
<organism evidence="4 5">
    <name type="scientific">Chthonomonas calidirosea (strain DSM 23976 / ICMP 18418 / T49)</name>
    <dbReference type="NCBI Taxonomy" id="1303518"/>
    <lineage>
        <taxon>Bacteria</taxon>
        <taxon>Bacillati</taxon>
        <taxon>Armatimonadota</taxon>
        <taxon>Chthonomonadia</taxon>
        <taxon>Chthonomonadales</taxon>
        <taxon>Chthonomonadaceae</taxon>
        <taxon>Chthonomonas</taxon>
    </lineage>
</organism>
<dbReference type="AlphaFoldDB" id="S0EYZ0"/>
<dbReference type="EMBL" id="HF951689">
    <property type="protein sequence ID" value="CCW35827.1"/>
    <property type="molecule type" value="Genomic_DNA"/>
</dbReference>
<dbReference type="Pfam" id="PF07596">
    <property type="entry name" value="SBP_bac_10"/>
    <property type="match status" value="1"/>
</dbReference>
<keyword evidence="2" id="KW-1133">Transmembrane helix</keyword>
<accession>S0EYZ0</accession>
<dbReference type="Proteomes" id="UP000014227">
    <property type="component" value="Chromosome I"/>
</dbReference>
<dbReference type="PRINTS" id="PR00813">
    <property type="entry name" value="BCTERIALGSPG"/>
</dbReference>
<dbReference type="NCBIfam" id="TIGR02532">
    <property type="entry name" value="IV_pilin_GFxxxE"/>
    <property type="match status" value="1"/>
</dbReference>
<dbReference type="OrthoDB" id="210498at2"/>
<dbReference type="InterPro" id="IPR045584">
    <property type="entry name" value="Pilin-like"/>
</dbReference>
<gene>
    <name evidence="4" type="ORF">CCALI_02020</name>
</gene>
<evidence type="ECO:0000259" key="3">
    <source>
        <dbReference type="Pfam" id="PF07596"/>
    </source>
</evidence>
<feature type="transmembrane region" description="Helical" evidence="2">
    <location>
        <begin position="7"/>
        <end position="32"/>
    </location>
</feature>
<dbReference type="GO" id="GO:0015628">
    <property type="term" value="P:protein secretion by the type II secretion system"/>
    <property type="evidence" value="ECO:0007669"/>
    <property type="project" value="InterPro"/>
</dbReference>
<evidence type="ECO:0000256" key="1">
    <source>
        <dbReference type="ARBA" id="ARBA00022481"/>
    </source>
</evidence>
<sequence length="284" mass="32039">MNSRSNAFTLIELLVVIAIIAIFAAILFPVFAQAREKAREISCLSNARELGMAIAMFTQDHDEYLPKAFFNDQADVGEPWGNPWNTGWDEVILPYIKNKQVFQCPSDSYSLPRTMHDYDPNTNPNEVIPGSYRYNISNLPNGPWTAMKLAALDQPTSCILIAESVPGVDGWEWNQLSTWEDIHGRVCIDFTNNAGFDRHSRISGRGPNTWTSESAEVLPKDQRNRAMSNYVFADGHAKALTWSATWQPIGPDVNVNGTMLTPTMWRQNFSGWQDQCNYQAGQNR</sequence>
<evidence type="ECO:0000313" key="4">
    <source>
        <dbReference type="EMBL" id="CCW35827.1"/>
    </source>
</evidence>
<dbReference type="RefSeq" id="WP_016483351.1">
    <property type="nucleotide sequence ID" value="NC_021487.1"/>
</dbReference>
<dbReference type="InterPro" id="IPR011453">
    <property type="entry name" value="DUF1559"/>
</dbReference>
<dbReference type="PANTHER" id="PTHR30093">
    <property type="entry name" value="GENERAL SECRETION PATHWAY PROTEIN G"/>
    <property type="match status" value="1"/>
</dbReference>
<proteinExistence type="predicted"/>
<dbReference type="STRING" id="454171.CP488_02069"/>
<dbReference type="Gene3D" id="3.30.700.10">
    <property type="entry name" value="Glycoprotein, Type 4 Pilin"/>
    <property type="match status" value="1"/>
</dbReference>
<dbReference type="InParanoid" id="S0EYZ0"/>
<dbReference type="InterPro" id="IPR000983">
    <property type="entry name" value="Bac_GSPG_pilin"/>
</dbReference>
<dbReference type="eggNOG" id="COG4968">
    <property type="taxonomic scope" value="Bacteria"/>
</dbReference>
<keyword evidence="5" id="KW-1185">Reference proteome</keyword>
<dbReference type="PATRIC" id="fig|1303518.3.peg.2086"/>